<dbReference type="InterPro" id="IPR005814">
    <property type="entry name" value="Aminotrans_3"/>
</dbReference>
<keyword evidence="3 6" id="KW-0808">Transferase</keyword>
<gene>
    <name evidence="6" type="ORF">XD40_2271</name>
</gene>
<dbReference type="RefSeq" id="WP_086976032.1">
    <property type="nucleotide sequence ID" value="NZ_FJNF01000160.1"/>
</dbReference>
<dbReference type="SUPFAM" id="SSF53383">
    <property type="entry name" value="PLP-dependent transferases"/>
    <property type="match status" value="1"/>
</dbReference>
<dbReference type="PANTHER" id="PTHR11986">
    <property type="entry name" value="AMINOTRANSFERASE CLASS III"/>
    <property type="match status" value="1"/>
</dbReference>
<dbReference type="CDD" id="cd00610">
    <property type="entry name" value="OAT_like"/>
    <property type="match status" value="1"/>
</dbReference>
<dbReference type="GO" id="GO:0008483">
    <property type="term" value="F:transaminase activity"/>
    <property type="evidence" value="ECO:0007669"/>
    <property type="project" value="UniProtKB-KW"/>
</dbReference>
<dbReference type="InterPro" id="IPR015421">
    <property type="entry name" value="PyrdxlP-dep_Trfase_major"/>
</dbReference>
<protein>
    <submittedName>
        <fullName evidence="6">Putative aminotransferase</fullName>
    </submittedName>
</protein>
<evidence type="ECO:0000256" key="4">
    <source>
        <dbReference type="ARBA" id="ARBA00022898"/>
    </source>
</evidence>
<dbReference type="InterPro" id="IPR015422">
    <property type="entry name" value="PyrdxlP-dep_Trfase_small"/>
</dbReference>
<evidence type="ECO:0000256" key="2">
    <source>
        <dbReference type="ARBA" id="ARBA00022576"/>
    </source>
</evidence>
<name>A0A101DBL3_ARCFL</name>
<keyword evidence="2 6" id="KW-0032">Aminotransferase</keyword>
<dbReference type="EMBL" id="LGEQ01000071">
    <property type="protein sequence ID" value="KUJ92543.1"/>
    <property type="molecule type" value="Genomic_DNA"/>
</dbReference>
<comment type="cofactor">
    <cofactor evidence="1">
        <name>pyridoxal 5'-phosphate</name>
        <dbReference type="ChEBI" id="CHEBI:597326"/>
    </cofactor>
</comment>
<dbReference type="Gene3D" id="3.40.640.10">
    <property type="entry name" value="Type I PLP-dependent aspartate aminotransferase-like (Major domain)"/>
    <property type="match status" value="1"/>
</dbReference>
<sequence>MGFTGRRGKAEIIEAFSKHVSPYKAKFFSMVGIDFVPARREGVWYWDLDGRKLMDCHCNGGVFNLGHRHPEIVKTLVEALDELDIGNHHLISEQRARLAEKLAELMPGDISRTVFGVGGGEAIDFAIKLARGHTGRKKIVYAKGGYHGHTGFALAAGDEKYRKPFEPLAPGFVEVPFGDAEAVEKAVDDDTAAVLFETIPATLGMPLPPEDFYRRVREICDEKGCLMIMDEVQTGLGRTGKMWGIEHYKVVPDVIVTAKGLSGGVYPISATCFKEGLDDFMAENPFIHVSTFGGAELGCVVAEKVLEITSRESFLENVRKTGEALSEILGKLKDEYDFVDEIRQKGLFIGIKMVEEGWGPLLSISCYHSGILAVYANNDTSVMQFLPPLIVGEKEVDYIREKLAGAMEIASQRREMVEFIRKML</sequence>
<accession>A0A101DBL3</accession>
<dbReference type="InterPro" id="IPR049704">
    <property type="entry name" value="Aminotrans_3_PPA_site"/>
</dbReference>
<dbReference type="Pfam" id="PF00202">
    <property type="entry name" value="Aminotran_3"/>
    <property type="match status" value="1"/>
</dbReference>
<dbReference type="PROSITE" id="PS00600">
    <property type="entry name" value="AA_TRANSFER_CLASS_3"/>
    <property type="match status" value="1"/>
</dbReference>
<dbReference type="GO" id="GO:0030170">
    <property type="term" value="F:pyridoxal phosphate binding"/>
    <property type="evidence" value="ECO:0007669"/>
    <property type="project" value="InterPro"/>
</dbReference>
<evidence type="ECO:0000256" key="5">
    <source>
        <dbReference type="RuleBase" id="RU003560"/>
    </source>
</evidence>
<dbReference type="FunFam" id="3.40.640.10:FF:000004">
    <property type="entry name" value="Acetylornithine aminotransferase"/>
    <property type="match status" value="1"/>
</dbReference>
<dbReference type="GO" id="GO:0042802">
    <property type="term" value="F:identical protein binding"/>
    <property type="evidence" value="ECO:0007669"/>
    <property type="project" value="TreeGrafter"/>
</dbReference>
<evidence type="ECO:0000313" key="7">
    <source>
        <dbReference type="Proteomes" id="UP000054307"/>
    </source>
</evidence>
<dbReference type="AlphaFoldDB" id="A0A101DBL3"/>
<comment type="similarity">
    <text evidence="5">Belongs to the class-III pyridoxal-phosphate-dependent aminotransferase family.</text>
</comment>
<dbReference type="InterPro" id="IPR050103">
    <property type="entry name" value="Class-III_PLP-dep_AT"/>
</dbReference>
<reference evidence="7" key="1">
    <citation type="journal article" date="2015" name="MBio">
        <title>Genome-Resolved Metagenomic Analysis Reveals Roles for Candidate Phyla and Other Microbial Community Members in Biogeochemical Transformations in Oil Reservoirs.</title>
        <authorList>
            <person name="Hu P."/>
            <person name="Tom L."/>
            <person name="Singh A."/>
            <person name="Thomas B.C."/>
            <person name="Baker B.J."/>
            <person name="Piceno Y.M."/>
            <person name="Andersen G.L."/>
            <person name="Banfield J.F."/>
        </authorList>
    </citation>
    <scope>NUCLEOTIDE SEQUENCE [LARGE SCALE GENOMIC DNA]</scope>
</reference>
<comment type="caution">
    <text evidence="6">The sequence shown here is derived from an EMBL/GenBank/DDBJ whole genome shotgun (WGS) entry which is preliminary data.</text>
</comment>
<dbReference type="PIRSF" id="PIRSF000521">
    <property type="entry name" value="Transaminase_4ab_Lys_Orn"/>
    <property type="match status" value="1"/>
</dbReference>
<evidence type="ECO:0000256" key="3">
    <source>
        <dbReference type="ARBA" id="ARBA00022679"/>
    </source>
</evidence>
<dbReference type="Proteomes" id="UP000054307">
    <property type="component" value="Unassembled WGS sequence"/>
</dbReference>
<dbReference type="PATRIC" id="fig|2234.6.peg.1710"/>
<organism evidence="6 7">
    <name type="scientific">Archaeoglobus fulgidus</name>
    <dbReference type="NCBI Taxonomy" id="2234"/>
    <lineage>
        <taxon>Archaea</taxon>
        <taxon>Methanobacteriati</taxon>
        <taxon>Methanobacteriota</taxon>
        <taxon>Archaeoglobi</taxon>
        <taxon>Archaeoglobales</taxon>
        <taxon>Archaeoglobaceae</taxon>
        <taxon>Archaeoglobus</taxon>
    </lineage>
</organism>
<dbReference type="InterPro" id="IPR015424">
    <property type="entry name" value="PyrdxlP-dep_Trfase"/>
</dbReference>
<evidence type="ECO:0000256" key="1">
    <source>
        <dbReference type="ARBA" id="ARBA00001933"/>
    </source>
</evidence>
<dbReference type="PANTHER" id="PTHR11986:SF79">
    <property type="entry name" value="ACETYLORNITHINE AMINOTRANSFERASE, MITOCHONDRIAL"/>
    <property type="match status" value="1"/>
</dbReference>
<dbReference type="Gene3D" id="3.90.1150.10">
    <property type="entry name" value="Aspartate Aminotransferase, domain 1"/>
    <property type="match status" value="1"/>
</dbReference>
<evidence type="ECO:0000313" key="6">
    <source>
        <dbReference type="EMBL" id="KUJ92543.1"/>
    </source>
</evidence>
<proteinExistence type="inferred from homology"/>
<keyword evidence="4 5" id="KW-0663">Pyridoxal phosphate</keyword>